<dbReference type="GO" id="GO:0005829">
    <property type="term" value="C:cytosol"/>
    <property type="evidence" value="ECO:0007669"/>
    <property type="project" value="TreeGrafter"/>
</dbReference>
<protein>
    <recommendedName>
        <fullName evidence="2">Ubiquitin-like-conjugating enzyme ATG10</fullName>
    </recommendedName>
    <alternativeName>
        <fullName evidence="7">Autophagy-related protein 10</fullName>
    </alternativeName>
</protein>
<dbReference type="Gene3D" id="3.30.1460.50">
    <property type="match status" value="1"/>
</dbReference>
<evidence type="ECO:0000256" key="6">
    <source>
        <dbReference type="ARBA" id="ARBA00023006"/>
    </source>
</evidence>
<keyword evidence="4" id="KW-0833">Ubl conjugation pathway</keyword>
<evidence type="ECO:0000256" key="2">
    <source>
        <dbReference type="ARBA" id="ARBA00021099"/>
    </source>
</evidence>
<dbReference type="GO" id="GO:0015031">
    <property type="term" value="P:protein transport"/>
    <property type="evidence" value="ECO:0007669"/>
    <property type="project" value="UniProtKB-KW"/>
</dbReference>
<name>A0A8X7NNG4_CANPA</name>
<evidence type="ECO:0000256" key="3">
    <source>
        <dbReference type="ARBA" id="ARBA00022679"/>
    </source>
</evidence>
<evidence type="ECO:0000256" key="7">
    <source>
        <dbReference type="ARBA" id="ARBA00029833"/>
    </source>
</evidence>
<evidence type="ECO:0000256" key="4">
    <source>
        <dbReference type="ARBA" id="ARBA00022786"/>
    </source>
</evidence>
<dbReference type="GO" id="GO:0000045">
    <property type="term" value="P:autophagosome assembly"/>
    <property type="evidence" value="ECO:0007669"/>
    <property type="project" value="TreeGrafter"/>
</dbReference>
<dbReference type="EMBL" id="JABWAB010000003">
    <property type="protein sequence ID" value="KAF6057704.1"/>
    <property type="molecule type" value="Genomic_DNA"/>
</dbReference>
<dbReference type="GO" id="GO:0061651">
    <property type="term" value="F:Atg12 conjugating enzyme activity"/>
    <property type="evidence" value="ECO:0007669"/>
    <property type="project" value="TreeGrafter"/>
</dbReference>
<evidence type="ECO:0000313" key="9">
    <source>
        <dbReference type="Proteomes" id="UP000590412"/>
    </source>
</evidence>
<dbReference type="AlphaFoldDB" id="A0A8X7NNG4"/>
<sequence length="179" mass="20853">MKALTSQQFNEAIGQFKDVLFDNLQCMIRFKAVAASVKQVNEENYLFGCIAVEDEVRLEFTISYDEFYQVPVFCFRIYVNDRLNFDVVELDTSLKELSHLAMNKIVDISIIDHHLLHQPWFQIHPCETSQSLHTHMSSQDSTTKDCNYNPFVTYLTCWFGLYGLPAIFPQFSIRPVVYS</sequence>
<comment type="caution">
    <text evidence="8">The sequence shown here is derived from an EMBL/GenBank/DDBJ whole genome shotgun (WGS) entry which is preliminary data.</text>
</comment>
<evidence type="ECO:0000256" key="1">
    <source>
        <dbReference type="ARBA" id="ARBA00005696"/>
    </source>
</evidence>
<accession>A0A8X7NNG4</accession>
<proteinExistence type="inferred from homology"/>
<dbReference type="PANTHER" id="PTHR14957">
    <property type="entry name" value="UBIQUITIN-LIKE-CONJUGATING ENZYME ATG10"/>
    <property type="match status" value="1"/>
</dbReference>
<comment type="similarity">
    <text evidence="1">Belongs to the ATG10 family.</text>
</comment>
<keyword evidence="5" id="KW-0813">Transport</keyword>
<dbReference type="GO" id="GO:0000422">
    <property type="term" value="P:autophagy of mitochondrion"/>
    <property type="evidence" value="ECO:0007669"/>
    <property type="project" value="TreeGrafter"/>
</dbReference>
<organism evidence="8 9">
    <name type="scientific">Candida parapsilosis</name>
    <name type="common">Yeast</name>
    <dbReference type="NCBI Taxonomy" id="5480"/>
    <lineage>
        <taxon>Eukaryota</taxon>
        <taxon>Fungi</taxon>
        <taxon>Dikarya</taxon>
        <taxon>Ascomycota</taxon>
        <taxon>Saccharomycotina</taxon>
        <taxon>Pichiomycetes</taxon>
        <taxon>Debaryomycetaceae</taxon>
        <taxon>Candida/Lodderomyces clade</taxon>
        <taxon>Candida</taxon>
    </lineage>
</organism>
<dbReference type="PANTHER" id="PTHR14957:SF1">
    <property type="entry name" value="UBIQUITIN-LIKE-CONJUGATING ENZYME ATG10"/>
    <property type="match status" value="1"/>
</dbReference>
<evidence type="ECO:0000256" key="5">
    <source>
        <dbReference type="ARBA" id="ARBA00022927"/>
    </source>
</evidence>
<reference evidence="8" key="1">
    <citation type="submission" date="2020-03" db="EMBL/GenBank/DDBJ databases">
        <title>FDA dAtabase for Regulatory Grade micrObial Sequences (FDA-ARGOS): Supporting development and validation of Infectious Disease Dx tests.</title>
        <authorList>
            <person name="Campos J."/>
            <person name="Goldberg B."/>
            <person name="Tallon L."/>
            <person name="Sadzewicz L."/>
            <person name="Vavikolanu K."/>
            <person name="Mehta A."/>
            <person name="Aluvathingal J."/>
            <person name="Nadendla S."/>
            <person name="Nandy P."/>
            <person name="Geyer C."/>
            <person name="Yan Y."/>
            <person name="Sichtig H."/>
        </authorList>
    </citation>
    <scope>NUCLEOTIDE SEQUENCE [LARGE SCALE GENOMIC DNA]</scope>
    <source>
        <strain evidence="8">FDAARGOS_652</strain>
    </source>
</reference>
<dbReference type="InterPro" id="IPR007135">
    <property type="entry name" value="Atg3/Atg10"/>
</dbReference>
<keyword evidence="3" id="KW-0808">Transferase</keyword>
<evidence type="ECO:0000313" key="8">
    <source>
        <dbReference type="EMBL" id="KAF6057704.1"/>
    </source>
</evidence>
<dbReference type="Proteomes" id="UP000590412">
    <property type="component" value="Unassembled WGS sequence"/>
</dbReference>
<dbReference type="Pfam" id="PF03987">
    <property type="entry name" value="Autophagy_act_C"/>
    <property type="match status" value="1"/>
</dbReference>
<keyword evidence="6" id="KW-0072">Autophagy</keyword>
<gene>
    <name evidence="8" type="ORF">FOB60_002259</name>
</gene>
<dbReference type="OrthoDB" id="5949865at2759"/>
<dbReference type="GO" id="GO:0032446">
    <property type="term" value="P:protein modification by small protein conjugation"/>
    <property type="evidence" value="ECO:0007669"/>
    <property type="project" value="TreeGrafter"/>
</dbReference>
<keyword evidence="5" id="KW-0653">Protein transport</keyword>